<dbReference type="Gene3D" id="3.40.50.720">
    <property type="entry name" value="NAD(P)-binding Rossmann-like Domain"/>
    <property type="match status" value="1"/>
</dbReference>
<keyword evidence="2" id="KW-1185">Reference proteome</keyword>
<dbReference type="Proteomes" id="UP001244011">
    <property type="component" value="Unassembled WGS sequence"/>
</dbReference>
<protein>
    <recommendedName>
        <fullName evidence="3">NAD(P)-binding protein</fullName>
    </recommendedName>
</protein>
<evidence type="ECO:0000313" key="1">
    <source>
        <dbReference type="EMBL" id="KAK1771524.1"/>
    </source>
</evidence>
<accession>A0AAJ0FQQ7</accession>
<dbReference type="EMBL" id="MU838998">
    <property type="protein sequence ID" value="KAK1771524.1"/>
    <property type="molecule type" value="Genomic_DNA"/>
</dbReference>
<evidence type="ECO:0008006" key="3">
    <source>
        <dbReference type="Google" id="ProtNLM"/>
    </source>
</evidence>
<gene>
    <name evidence="1" type="ORF">QBC33DRAFT_523945</name>
</gene>
<dbReference type="GeneID" id="85309870"/>
<dbReference type="PANTHER" id="PTHR45458">
    <property type="entry name" value="SHORT-CHAIN DEHYDROGENASE/REDUCTASE SDR"/>
    <property type="match status" value="1"/>
</dbReference>
<name>A0AAJ0FQQ7_9PEZI</name>
<dbReference type="SUPFAM" id="SSF51735">
    <property type="entry name" value="NAD(P)-binding Rossmann-fold domains"/>
    <property type="match status" value="1"/>
</dbReference>
<dbReference type="AlphaFoldDB" id="A0AAJ0FQQ7"/>
<dbReference type="GO" id="GO:0016616">
    <property type="term" value="F:oxidoreductase activity, acting on the CH-OH group of donors, NAD or NADP as acceptor"/>
    <property type="evidence" value="ECO:0007669"/>
    <property type="project" value="TreeGrafter"/>
</dbReference>
<proteinExistence type="predicted"/>
<dbReference type="RefSeq" id="XP_060287737.1">
    <property type="nucleotide sequence ID" value="XM_060426683.1"/>
</dbReference>
<dbReference type="InterPro" id="IPR036291">
    <property type="entry name" value="NAD(P)-bd_dom_sf"/>
</dbReference>
<evidence type="ECO:0000313" key="2">
    <source>
        <dbReference type="Proteomes" id="UP001244011"/>
    </source>
</evidence>
<dbReference type="PRINTS" id="PR00081">
    <property type="entry name" value="GDHRDH"/>
</dbReference>
<organism evidence="1 2">
    <name type="scientific">Phialemonium atrogriseum</name>
    <dbReference type="NCBI Taxonomy" id="1093897"/>
    <lineage>
        <taxon>Eukaryota</taxon>
        <taxon>Fungi</taxon>
        <taxon>Dikarya</taxon>
        <taxon>Ascomycota</taxon>
        <taxon>Pezizomycotina</taxon>
        <taxon>Sordariomycetes</taxon>
        <taxon>Sordariomycetidae</taxon>
        <taxon>Cephalothecales</taxon>
        <taxon>Cephalothecaceae</taxon>
        <taxon>Phialemonium</taxon>
    </lineage>
</organism>
<dbReference type="InterPro" id="IPR052184">
    <property type="entry name" value="SDR_enzymes"/>
</dbReference>
<dbReference type="PANTHER" id="PTHR45458:SF1">
    <property type="entry name" value="SHORT CHAIN DEHYDROGENASE"/>
    <property type="match status" value="1"/>
</dbReference>
<sequence>MPIYCITGANRGLGLEFVRQLASSPENTVLATSRSVSPADLGDLRSAASATTHILECDVGSLESIGSFAREAARILDGRKVDFLVNNAGVNLQSSRSSLEIDPETLYDQVRINVVGPAKIVESFAGAGMLSADVRVVNLTSGLASMGVSLGISPRKCAAYSISKAGLNMLTVHQSGDLRTKFPGAVAIVIDPGWVKTRLGGEGAILEPEVSIGGMLKVIHGLGKDDNGKFFSYQGDEIPW</sequence>
<dbReference type="Pfam" id="PF00106">
    <property type="entry name" value="adh_short"/>
    <property type="match status" value="1"/>
</dbReference>
<dbReference type="InterPro" id="IPR002347">
    <property type="entry name" value="SDR_fam"/>
</dbReference>
<reference evidence="1" key="1">
    <citation type="submission" date="2023-06" db="EMBL/GenBank/DDBJ databases">
        <title>Genome-scale phylogeny and comparative genomics of the fungal order Sordariales.</title>
        <authorList>
            <consortium name="Lawrence Berkeley National Laboratory"/>
            <person name="Hensen N."/>
            <person name="Bonometti L."/>
            <person name="Westerberg I."/>
            <person name="Brannstrom I.O."/>
            <person name="Guillou S."/>
            <person name="Cros-Aarteil S."/>
            <person name="Calhoun S."/>
            <person name="Haridas S."/>
            <person name="Kuo A."/>
            <person name="Mondo S."/>
            <person name="Pangilinan J."/>
            <person name="Riley R."/>
            <person name="Labutti K."/>
            <person name="Andreopoulos B."/>
            <person name="Lipzen A."/>
            <person name="Chen C."/>
            <person name="Yanf M."/>
            <person name="Daum C."/>
            <person name="Ng V."/>
            <person name="Clum A."/>
            <person name="Steindorff A."/>
            <person name="Ohm R."/>
            <person name="Martin F."/>
            <person name="Silar P."/>
            <person name="Natvig D."/>
            <person name="Lalanne C."/>
            <person name="Gautier V."/>
            <person name="Ament-Velasquez S.L."/>
            <person name="Kruys A."/>
            <person name="Hutchinson M.I."/>
            <person name="Powell A.J."/>
            <person name="Barry K."/>
            <person name="Miller A.N."/>
            <person name="Grigoriev I.V."/>
            <person name="Debuchy R."/>
            <person name="Gladieux P."/>
            <person name="Thoren M.H."/>
            <person name="Johannesson H."/>
        </authorList>
    </citation>
    <scope>NUCLEOTIDE SEQUENCE</scope>
    <source>
        <strain evidence="1">8032-3</strain>
    </source>
</reference>
<comment type="caution">
    <text evidence="1">The sequence shown here is derived from an EMBL/GenBank/DDBJ whole genome shotgun (WGS) entry which is preliminary data.</text>
</comment>